<organism evidence="1 2">
    <name type="scientific">Bradyrhizobium elkanii</name>
    <dbReference type="NCBI Taxonomy" id="29448"/>
    <lineage>
        <taxon>Bacteria</taxon>
        <taxon>Pseudomonadati</taxon>
        <taxon>Pseudomonadota</taxon>
        <taxon>Alphaproteobacteria</taxon>
        <taxon>Hyphomicrobiales</taxon>
        <taxon>Nitrobacteraceae</taxon>
        <taxon>Bradyrhizobium</taxon>
    </lineage>
</organism>
<sequence length="123" mass="13325">MGKKINEKPIDPKQVALAAIPGLEIGDVLQFFYDRASERDKKIADMADVGDDGEFEIDGAIISEGDDNGAYVLGWSWASFAGTALTKICECCEADTDKAIEVKTTLGENEFYCAECAKEMTDA</sequence>
<name>A0A8I1YF18_BRAEL</name>
<proteinExistence type="predicted"/>
<dbReference type="RefSeq" id="WP_194483198.1">
    <property type="nucleotide sequence ID" value="NZ_JAFICZ010000001.1"/>
</dbReference>
<protein>
    <submittedName>
        <fullName evidence="1">Uncharacterized protein</fullName>
    </submittedName>
</protein>
<comment type="caution">
    <text evidence="1">The sequence shown here is derived from an EMBL/GenBank/DDBJ whole genome shotgun (WGS) entry which is preliminary data.</text>
</comment>
<gene>
    <name evidence="1" type="ORF">JOH49_006779</name>
</gene>
<dbReference type="AlphaFoldDB" id="A0A8I1YF18"/>
<dbReference type="Proteomes" id="UP000673383">
    <property type="component" value="Unassembled WGS sequence"/>
</dbReference>
<evidence type="ECO:0000313" key="2">
    <source>
        <dbReference type="Proteomes" id="UP000673383"/>
    </source>
</evidence>
<reference evidence="1" key="1">
    <citation type="submission" date="2021-02" db="EMBL/GenBank/DDBJ databases">
        <title>Genomic Encyclopedia of Type Strains, Phase IV (KMG-V): Genome sequencing to study the core and pangenomes of soil and plant-associated prokaryotes.</title>
        <authorList>
            <person name="Whitman W."/>
        </authorList>
    </citation>
    <scope>NUCLEOTIDE SEQUENCE</scope>
    <source>
        <strain evidence="1">USDA 406</strain>
    </source>
</reference>
<accession>A0A8I1YF18</accession>
<evidence type="ECO:0000313" key="1">
    <source>
        <dbReference type="EMBL" id="MBP1297026.1"/>
    </source>
</evidence>
<dbReference type="EMBL" id="JAFICZ010000001">
    <property type="protein sequence ID" value="MBP1297026.1"/>
    <property type="molecule type" value="Genomic_DNA"/>
</dbReference>